<dbReference type="RefSeq" id="WP_109270904.1">
    <property type="nucleotide sequence ID" value="NZ_QFFF01000001.1"/>
</dbReference>
<keyword evidence="2 3" id="KW-0802">TPR repeat</keyword>
<proteinExistence type="predicted"/>
<evidence type="ECO:0008006" key="7">
    <source>
        <dbReference type="Google" id="ProtNLM"/>
    </source>
</evidence>
<dbReference type="Pfam" id="PF14559">
    <property type="entry name" value="TPR_19"/>
    <property type="match status" value="2"/>
</dbReference>
<organism evidence="5 6">
    <name type="scientific">Allosphingosinicella humi</name>
    <dbReference type="NCBI Taxonomy" id="2068657"/>
    <lineage>
        <taxon>Bacteria</taxon>
        <taxon>Pseudomonadati</taxon>
        <taxon>Pseudomonadota</taxon>
        <taxon>Alphaproteobacteria</taxon>
        <taxon>Sphingomonadales</taxon>
        <taxon>Sphingomonadaceae</taxon>
        <taxon>Allosphingosinicella</taxon>
    </lineage>
</organism>
<feature type="repeat" description="TPR" evidence="3">
    <location>
        <begin position="196"/>
        <end position="229"/>
    </location>
</feature>
<dbReference type="OrthoDB" id="7259535at2"/>
<evidence type="ECO:0000313" key="5">
    <source>
        <dbReference type="EMBL" id="PWG02765.1"/>
    </source>
</evidence>
<dbReference type="Proteomes" id="UP000245916">
    <property type="component" value="Unassembled WGS sequence"/>
</dbReference>
<sequence>MTQYSSKLALSLALLFGAAACSNAPSDAAGAYERGVAALEAGQPRTARVEFMNALKADPDNGEARVMQARTYLALNDGVAAAAELARARQLGIPAEATGHLMAHALILQDKPEEALREAEAAPAAHRGYASRIKGQALAKLDDRAGAAAAFAEAIEAAPENADAWIEAARFRRASGDLAGAIEATDRAVKLAPNDAEALTLRGELTRGQYGLRAALPWFDRALETDPDYVSAHLERAATLGEMGEMRAMLAATRKALELSEGHPFAYYLQAMLAARARNFELARSIYQHTEGKLDDQPAAMLLASAIDYQTGNVEQAVKRLQQLIARQPHNRKARRLLAAAQWKLGDAGATVATLKPIVDAPDADSYSLTLIGEALQAQGDDEAAAVYLARAAQPQRRAATALWSEPVDQGKLEALRRNAERNPGRAPAQVALIGALLANGLGEEALQRAVKLQAENPGAPDAHVLVGDARGLGGDFKGAAQEYRKAANIAFTEPVAMRLIEALERSGQAASATEVLNLYLAQNPRSVPAQLLAAGRMMAARQWPDAVRVYEGLRRRLGDRDAVMLNNLAWAYSELGDYGKALPLAEKAWKLDEDNPATADTYGWLLFKSGRDPARGLALLERASRGAPTDEQIRAHLTEARRG</sequence>
<keyword evidence="6" id="KW-1185">Reference proteome</keyword>
<dbReference type="Pfam" id="PF13432">
    <property type="entry name" value="TPR_16"/>
    <property type="match status" value="1"/>
</dbReference>
<dbReference type="PROSITE" id="PS51257">
    <property type="entry name" value="PROKAR_LIPOPROTEIN"/>
    <property type="match status" value="1"/>
</dbReference>
<keyword evidence="4" id="KW-0732">Signal</keyword>
<keyword evidence="1" id="KW-0677">Repeat</keyword>
<comment type="caution">
    <text evidence="5">The sequence shown here is derived from an EMBL/GenBank/DDBJ whole genome shotgun (WGS) entry which is preliminary data.</text>
</comment>
<dbReference type="SMART" id="SM00028">
    <property type="entry name" value="TPR"/>
    <property type="match status" value="7"/>
</dbReference>
<dbReference type="PANTHER" id="PTHR45586:SF1">
    <property type="entry name" value="LIPOPOLYSACCHARIDE ASSEMBLY PROTEIN B"/>
    <property type="match status" value="1"/>
</dbReference>
<dbReference type="InterPro" id="IPR019734">
    <property type="entry name" value="TPR_rpt"/>
</dbReference>
<evidence type="ECO:0000256" key="3">
    <source>
        <dbReference type="PROSITE-ProRule" id="PRU00339"/>
    </source>
</evidence>
<evidence type="ECO:0000256" key="1">
    <source>
        <dbReference type="ARBA" id="ARBA00022737"/>
    </source>
</evidence>
<feature type="repeat" description="TPR" evidence="3">
    <location>
        <begin position="162"/>
        <end position="195"/>
    </location>
</feature>
<dbReference type="EMBL" id="QFFF01000001">
    <property type="protein sequence ID" value="PWG02765.1"/>
    <property type="molecule type" value="Genomic_DNA"/>
</dbReference>
<evidence type="ECO:0000256" key="2">
    <source>
        <dbReference type="ARBA" id="ARBA00022803"/>
    </source>
</evidence>
<dbReference type="InterPro" id="IPR051012">
    <property type="entry name" value="CellSynth/LPSAsmb/PSIAsmb"/>
</dbReference>
<evidence type="ECO:0000313" key="6">
    <source>
        <dbReference type="Proteomes" id="UP000245916"/>
    </source>
</evidence>
<evidence type="ECO:0000256" key="4">
    <source>
        <dbReference type="SAM" id="SignalP"/>
    </source>
</evidence>
<gene>
    <name evidence="5" type="ORF">DF286_07730</name>
</gene>
<name>A0A2U2J346_9SPHN</name>
<dbReference type="SUPFAM" id="SSF48452">
    <property type="entry name" value="TPR-like"/>
    <property type="match status" value="4"/>
</dbReference>
<dbReference type="PROSITE" id="PS50005">
    <property type="entry name" value="TPR"/>
    <property type="match status" value="3"/>
</dbReference>
<protein>
    <recommendedName>
        <fullName evidence="7">Tetratricopeptide repeat protein</fullName>
    </recommendedName>
</protein>
<feature type="chain" id="PRO_5015471095" description="Tetratricopeptide repeat protein" evidence="4">
    <location>
        <begin position="25"/>
        <end position="644"/>
    </location>
</feature>
<dbReference type="Pfam" id="PF13181">
    <property type="entry name" value="TPR_8"/>
    <property type="match status" value="1"/>
</dbReference>
<dbReference type="AlphaFoldDB" id="A0A2U2J346"/>
<accession>A0A2U2J346</accession>
<dbReference type="InterPro" id="IPR011990">
    <property type="entry name" value="TPR-like_helical_dom_sf"/>
</dbReference>
<reference evidence="5 6" key="1">
    <citation type="submission" date="2018-05" db="EMBL/GenBank/DDBJ databases">
        <title>Genome of Sphingosinicella humi QZX222.</title>
        <authorList>
            <person name="Qiao Z."/>
            <person name="Wang G."/>
        </authorList>
    </citation>
    <scope>NUCLEOTIDE SEQUENCE [LARGE SCALE GENOMIC DNA]</scope>
    <source>
        <strain evidence="5 6">QZX222</strain>
    </source>
</reference>
<dbReference type="PANTHER" id="PTHR45586">
    <property type="entry name" value="TPR REPEAT-CONTAINING PROTEIN PA4667"/>
    <property type="match status" value="1"/>
</dbReference>
<dbReference type="Gene3D" id="1.25.40.10">
    <property type="entry name" value="Tetratricopeptide repeat domain"/>
    <property type="match status" value="4"/>
</dbReference>
<feature type="repeat" description="TPR" evidence="3">
    <location>
        <begin position="563"/>
        <end position="596"/>
    </location>
</feature>
<feature type="signal peptide" evidence="4">
    <location>
        <begin position="1"/>
        <end position="24"/>
    </location>
</feature>